<sequence length="340" mass="37542">MSNGKPTHFHGQKRYFSKNSTSSVTDETDDWPTVTHLDIAAFKGFPATAISHCSNLIHLQLSDMVEIAPSEVGHDQTIRSSKIPTLVSLYLTSETYDGLAVLLNSAGLHAGGPFIDFSRLERAPFDMDSPDDIDHIIDLIKTTMQLEYLYIDMSWPVVLTGLGPSLAINAYRTLKFLELSIVRARDDYDPLCGLSHELTFISGINVLEKIVLDVVVQPETFCRTDSDDWSALDLVLTESGAFPMLHRVSVEIWWFLSCIGVVDDEDPLLESFMALGEGARKLQVMDMFPPKIAPATSHLTHHIPTNTAGHGAPRLSLNQYRPPGFSMTFGGVPHTERGGS</sequence>
<dbReference type="EMBL" id="KN831795">
    <property type="protein sequence ID" value="KIM37828.1"/>
    <property type="molecule type" value="Genomic_DNA"/>
</dbReference>
<organism evidence="1 2">
    <name type="scientific">Hebeloma cylindrosporum</name>
    <dbReference type="NCBI Taxonomy" id="76867"/>
    <lineage>
        <taxon>Eukaryota</taxon>
        <taxon>Fungi</taxon>
        <taxon>Dikarya</taxon>
        <taxon>Basidiomycota</taxon>
        <taxon>Agaricomycotina</taxon>
        <taxon>Agaricomycetes</taxon>
        <taxon>Agaricomycetidae</taxon>
        <taxon>Agaricales</taxon>
        <taxon>Agaricineae</taxon>
        <taxon>Hymenogastraceae</taxon>
        <taxon>Hebeloma</taxon>
    </lineage>
</organism>
<reference evidence="1 2" key="1">
    <citation type="submission" date="2014-04" db="EMBL/GenBank/DDBJ databases">
        <authorList>
            <consortium name="DOE Joint Genome Institute"/>
            <person name="Kuo A."/>
            <person name="Gay G."/>
            <person name="Dore J."/>
            <person name="Kohler A."/>
            <person name="Nagy L.G."/>
            <person name="Floudas D."/>
            <person name="Copeland A."/>
            <person name="Barry K.W."/>
            <person name="Cichocki N."/>
            <person name="Veneault-Fourrey C."/>
            <person name="LaButti K."/>
            <person name="Lindquist E.A."/>
            <person name="Lipzen A."/>
            <person name="Lundell T."/>
            <person name="Morin E."/>
            <person name="Murat C."/>
            <person name="Sun H."/>
            <person name="Tunlid A."/>
            <person name="Henrissat B."/>
            <person name="Grigoriev I.V."/>
            <person name="Hibbett D.S."/>
            <person name="Martin F."/>
            <person name="Nordberg H.P."/>
            <person name="Cantor M.N."/>
            <person name="Hua S.X."/>
        </authorList>
    </citation>
    <scope>NUCLEOTIDE SEQUENCE [LARGE SCALE GENOMIC DNA]</scope>
    <source>
        <strain evidence="2">h7</strain>
    </source>
</reference>
<accession>A0A0C2XJ31</accession>
<proteinExistence type="predicted"/>
<gene>
    <name evidence="1" type="ORF">M413DRAFT_30735</name>
</gene>
<reference evidence="2" key="2">
    <citation type="submission" date="2015-01" db="EMBL/GenBank/DDBJ databases">
        <title>Evolutionary Origins and Diversification of the Mycorrhizal Mutualists.</title>
        <authorList>
            <consortium name="DOE Joint Genome Institute"/>
            <consortium name="Mycorrhizal Genomics Consortium"/>
            <person name="Kohler A."/>
            <person name="Kuo A."/>
            <person name="Nagy L.G."/>
            <person name="Floudas D."/>
            <person name="Copeland A."/>
            <person name="Barry K.W."/>
            <person name="Cichocki N."/>
            <person name="Veneault-Fourrey C."/>
            <person name="LaButti K."/>
            <person name="Lindquist E.A."/>
            <person name="Lipzen A."/>
            <person name="Lundell T."/>
            <person name="Morin E."/>
            <person name="Murat C."/>
            <person name="Riley R."/>
            <person name="Ohm R."/>
            <person name="Sun H."/>
            <person name="Tunlid A."/>
            <person name="Henrissat B."/>
            <person name="Grigoriev I.V."/>
            <person name="Hibbett D.S."/>
            <person name="Martin F."/>
        </authorList>
    </citation>
    <scope>NUCLEOTIDE SEQUENCE [LARGE SCALE GENOMIC DNA]</scope>
    <source>
        <strain evidence="2">h7</strain>
    </source>
</reference>
<dbReference type="OrthoDB" id="2745898at2759"/>
<evidence type="ECO:0000313" key="1">
    <source>
        <dbReference type="EMBL" id="KIM37828.1"/>
    </source>
</evidence>
<dbReference type="Proteomes" id="UP000053424">
    <property type="component" value="Unassembled WGS sequence"/>
</dbReference>
<protein>
    <submittedName>
        <fullName evidence="1">Uncharacterized protein</fullName>
    </submittedName>
</protein>
<dbReference type="HOGENOM" id="CLU_816504_0_0_1"/>
<keyword evidence="2" id="KW-1185">Reference proteome</keyword>
<evidence type="ECO:0000313" key="2">
    <source>
        <dbReference type="Proteomes" id="UP000053424"/>
    </source>
</evidence>
<dbReference type="AlphaFoldDB" id="A0A0C2XJ31"/>
<name>A0A0C2XJ31_HEBCY</name>